<dbReference type="AlphaFoldDB" id="A0A8X7T3Q4"/>
<dbReference type="InterPro" id="IPR000804">
    <property type="entry name" value="Clathrin_sm-chain_CS"/>
</dbReference>
<dbReference type="SUPFAM" id="SSF64356">
    <property type="entry name" value="SNARE-like"/>
    <property type="match status" value="1"/>
</dbReference>
<comment type="caution">
    <text evidence="8">The sequence shown here is derived from an EMBL/GenBank/DDBJ whole genome shotgun (WGS) entry which is preliminary data.</text>
</comment>
<dbReference type="GO" id="GO:0016192">
    <property type="term" value="P:vesicle-mediated transport"/>
    <property type="evidence" value="ECO:0007669"/>
    <property type="project" value="InterPro"/>
</dbReference>
<dbReference type="GO" id="GO:0012505">
    <property type="term" value="C:endomembrane system"/>
    <property type="evidence" value="ECO:0007669"/>
    <property type="project" value="UniProtKB-SubCell"/>
</dbReference>
<keyword evidence="4" id="KW-0653">Protein transport</keyword>
<dbReference type="PANTHER" id="PTHR11753">
    <property type="entry name" value="ADAPTOR COMPLEXES SMALL SUBUNIT FAMILY"/>
    <property type="match status" value="1"/>
</dbReference>
<evidence type="ECO:0000256" key="5">
    <source>
        <dbReference type="ARBA" id="ARBA00023136"/>
    </source>
</evidence>
<dbReference type="Proteomes" id="UP000078113">
    <property type="component" value="Unassembled WGS sequence"/>
</dbReference>
<dbReference type="EMBL" id="LWDG02000321">
    <property type="protein sequence ID" value="KAE8266538.1"/>
    <property type="molecule type" value="Genomic_DNA"/>
</dbReference>
<dbReference type="InterPro" id="IPR011012">
    <property type="entry name" value="Longin-like_dom_sf"/>
</dbReference>
<evidence type="ECO:0000313" key="9">
    <source>
        <dbReference type="Proteomes" id="UP000078113"/>
    </source>
</evidence>
<evidence type="ECO:0000256" key="2">
    <source>
        <dbReference type="ARBA" id="ARBA00006972"/>
    </source>
</evidence>
<reference evidence="8" key="1">
    <citation type="submission" date="2016-04" db="EMBL/GenBank/DDBJ databases">
        <authorList>
            <person name="Nguyen H.D."/>
            <person name="Samba Siva P."/>
            <person name="Cullis J."/>
            <person name="Levesque C.A."/>
            <person name="Hambleton S."/>
        </authorList>
    </citation>
    <scope>NUCLEOTIDE SEQUENCE</scope>
    <source>
        <strain evidence="8">DAOMC 236422</strain>
    </source>
</reference>
<dbReference type="Gene3D" id="3.30.450.60">
    <property type="match status" value="1"/>
</dbReference>
<evidence type="ECO:0000259" key="7">
    <source>
        <dbReference type="Pfam" id="PF01217"/>
    </source>
</evidence>
<reference evidence="8" key="2">
    <citation type="journal article" date="2019" name="IMA Fungus">
        <title>Genome sequencing and comparison of five Tilletia species to identify candidate genes for the detection of regulated species infecting wheat.</title>
        <authorList>
            <person name="Nguyen H.D.T."/>
            <person name="Sultana T."/>
            <person name="Kesanakurti P."/>
            <person name="Hambleton S."/>
        </authorList>
    </citation>
    <scope>NUCLEOTIDE SEQUENCE</scope>
    <source>
        <strain evidence="8">DAOMC 236422</strain>
    </source>
</reference>
<feature type="domain" description="AP complex mu/sigma subunit" evidence="7">
    <location>
        <begin position="120"/>
        <end position="204"/>
    </location>
</feature>
<dbReference type="InterPro" id="IPR016635">
    <property type="entry name" value="AP_complex_ssu"/>
</dbReference>
<dbReference type="InterPro" id="IPR022775">
    <property type="entry name" value="AP_mu_sigma_su"/>
</dbReference>
<sequence length="265" mass="27709">MIVSVLVFNNHAKVRLSKFYTPLLLSPARQQALVQRIYQLVSRRPDSACNFLDAPELDALLPHAVARGRTAEVGASSANGAKSSSNNAKASSSSSSSGGAGASSSSSSLLSRPPTGDDRLRVIYRHYATLYFVFVVDASESELGILDLIQVFVESLDQMFENVCELDLIFHFDEVHALLAEVVQGGLVLETNIREIVAQAKAKDVARKASVAASSTSSISGLAASASSLTGGSGLPWPPGNVMVAAFSSGVSGIARGIGSRLGGR</sequence>
<evidence type="ECO:0000256" key="3">
    <source>
        <dbReference type="ARBA" id="ARBA00022448"/>
    </source>
</evidence>
<dbReference type="PROSITE" id="PS00989">
    <property type="entry name" value="CLAT_ADAPTOR_S"/>
    <property type="match status" value="1"/>
</dbReference>
<dbReference type="Pfam" id="PF01217">
    <property type="entry name" value="Clat_adaptor_s"/>
    <property type="match status" value="2"/>
</dbReference>
<name>A0A8X7T3Q4_9BASI</name>
<dbReference type="GO" id="GO:0030117">
    <property type="term" value="C:membrane coat"/>
    <property type="evidence" value="ECO:0007669"/>
    <property type="project" value="InterPro"/>
</dbReference>
<evidence type="ECO:0000256" key="4">
    <source>
        <dbReference type="ARBA" id="ARBA00022927"/>
    </source>
</evidence>
<keyword evidence="3" id="KW-0813">Transport</keyword>
<feature type="compositionally biased region" description="Low complexity" evidence="6">
    <location>
        <begin position="76"/>
        <end position="108"/>
    </location>
</feature>
<evidence type="ECO:0000256" key="1">
    <source>
        <dbReference type="ARBA" id="ARBA00004308"/>
    </source>
</evidence>
<proteinExistence type="inferred from homology"/>
<evidence type="ECO:0000256" key="6">
    <source>
        <dbReference type="SAM" id="MobiDB-lite"/>
    </source>
</evidence>
<protein>
    <recommendedName>
        <fullName evidence="7">AP complex mu/sigma subunit domain-containing protein</fullName>
    </recommendedName>
</protein>
<dbReference type="GO" id="GO:0006886">
    <property type="term" value="P:intracellular protein transport"/>
    <property type="evidence" value="ECO:0007669"/>
    <property type="project" value="InterPro"/>
</dbReference>
<accession>A0A8X7T3Q4</accession>
<organism evidence="8 9">
    <name type="scientific">Tilletia walkeri</name>
    <dbReference type="NCBI Taxonomy" id="117179"/>
    <lineage>
        <taxon>Eukaryota</taxon>
        <taxon>Fungi</taxon>
        <taxon>Dikarya</taxon>
        <taxon>Basidiomycota</taxon>
        <taxon>Ustilaginomycotina</taxon>
        <taxon>Exobasidiomycetes</taxon>
        <taxon>Tilletiales</taxon>
        <taxon>Tilletiaceae</taxon>
        <taxon>Tilletia</taxon>
    </lineage>
</organism>
<feature type="domain" description="AP complex mu/sigma subunit" evidence="7">
    <location>
        <begin position="1"/>
        <end position="54"/>
    </location>
</feature>
<evidence type="ECO:0000313" key="8">
    <source>
        <dbReference type="EMBL" id="KAE8266538.1"/>
    </source>
</evidence>
<keyword evidence="9" id="KW-1185">Reference proteome</keyword>
<gene>
    <name evidence="8" type="ORF">A4X09_0g5805</name>
</gene>
<comment type="similarity">
    <text evidence="2">Belongs to the adaptor complexes small subunit family.</text>
</comment>
<feature type="region of interest" description="Disordered" evidence="6">
    <location>
        <begin position="76"/>
        <end position="114"/>
    </location>
</feature>
<comment type="subcellular location">
    <subcellularLocation>
        <location evidence="1">Endomembrane system</location>
    </subcellularLocation>
</comment>
<keyword evidence="5" id="KW-0472">Membrane</keyword>